<evidence type="ECO:0000313" key="3">
    <source>
        <dbReference type="Proteomes" id="UP000807306"/>
    </source>
</evidence>
<dbReference type="AlphaFoldDB" id="A0A9P6E5M6"/>
<protein>
    <submittedName>
        <fullName evidence="2">Uncharacterized protein</fullName>
    </submittedName>
</protein>
<sequence length="58" mass="6667">MNNEDFGRMKSLEKLLDGTFRLDVISHGLAGWILTRSLSLLVFLPCLFHGVNRVYERS</sequence>
<keyword evidence="1" id="KW-0472">Membrane</keyword>
<dbReference type="EMBL" id="MU157929">
    <property type="protein sequence ID" value="KAF9522972.1"/>
    <property type="molecule type" value="Genomic_DNA"/>
</dbReference>
<keyword evidence="1" id="KW-0812">Transmembrane</keyword>
<accession>A0A9P6E5M6</accession>
<evidence type="ECO:0000313" key="2">
    <source>
        <dbReference type="EMBL" id="KAF9522972.1"/>
    </source>
</evidence>
<feature type="transmembrane region" description="Helical" evidence="1">
    <location>
        <begin position="29"/>
        <end position="48"/>
    </location>
</feature>
<keyword evidence="3" id="KW-1185">Reference proteome</keyword>
<evidence type="ECO:0000256" key="1">
    <source>
        <dbReference type="SAM" id="Phobius"/>
    </source>
</evidence>
<keyword evidence="1" id="KW-1133">Transmembrane helix</keyword>
<dbReference type="Proteomes" id="UP000807306">
    <property type="component" value="Unassembled WGS sequence"/>
</dbReference>
<proteinExistence type="predicted"/>
<organism evidence="2 3">
    <name type="scientific">Crepidotus variabilis</name>
    <dbReference type="NCBI Taxonomy" id="179855"/>
    <lineage>
        <taxon>Eukaryota</taxon>
        <taxon>Fungi</taxon>
        <taxon>Dikarya</taxon>
        <taxon>Basidiomycota</taxon>
        <taxon>Agaricomycotina</taxon>
        <taxon>Agaricomycetes</taxon>
        <taxon>Agaricomycetidae</taxon>
        <taxon>Agaricales</taxon>
        <taxon>Agaricineae</taxon>
        <taxon>Crepidotaceae</taxon>
        <taxon>Crepidotus</taxon>
    </lineage>
</organism>
<comment type="caution">
    <text evidence="2">The sequence shown here is derived from an EMBL/GenBank/DDBJ whole genome shotgun (WGS) entry which is preliminary data.</text>
</comment>
<name>A0A9P6E5M6_9AGAR</name>
<gene>
    <name evidence="2" type="ORF">CPB83DRAFT_863732</name>
</gene>
<reference evidence="2" key="1">
    <citation type="submission" date="2020-11" db="EMBL/GenBank/DDBJ databases">
        <authorList>
            <consortium name="DOE Joint Genome Institute"/>
            <person name="Ahrendt S."/>
            <person name="Riley R."/>
            <person name="Andreopoulos W."/>
            <person name="Labutti K."/>
            <person name="Pangilinan J."/>
            <person name="Ruiz-Duenas F.J."/>
            <person name="Barrasa J.M."/>
            <person name="Sanchez-Garcia M."/>
            <person name="Camarero S."/>
            <person name="Miyauchi S."/>
            <person name="Serrano A."/>
            <person name="Linde D."/>
            <person name="Babiker R."/>
            <person name="Drula E."/>
            <person name="Ayuso-Fernandez I."/>
            <person name="Pacheco R."/>
            <person name="Padilla G."/>
            <person name="Ferreira P."/>
            <person name="Barriuso J."/>
            <person name="Kellner H."/>
            <person name="Castanera R."/>
            <person name="Alfaro M."/>
            <person name="Ramirez L."/>
            <person name="Pisabarro A.G."/>
            <person name="Kuo A."/>
            <person name="Tritt A."/>
            <person name="Lipzen A."/>
            <person name="He G."/>
            <person name="Yan M."/>
            <person name="Ng V."/>
            <person name="Cullen D."/>
            <person name="Martin F."/>
            <person name="Rosso M.-N."/>
            <person name="Henrissat B."/>
            <person name="Hibbett D."/>
            <person name="Martinez A.T."/>
            <person name="Grigoriev I.V."/>
        </authorList>
    </citation>
    <scope>NUCLEOTIDE SEQUENCE</scope>
    <source>
        <strain evidence="2">CBS 506.95</strain>
    </source>
</reference>